<dbReference type="InterPro" id="IPR036236">
    <property type="entry name" value="Znf_C2H2_sf"/>
</dbReference>
<name>A0A060SYT8_BLAAD</name>
<keyword evidence="1" id="KW-0479">Metal-binding</keyword>
<reference evidence="4" key="1">
    <citation type="submission" date="2014-02" db="EMBL/GenBank/DDBJ databases">
        <authorList>
            <person name="Genoscope - CEA"/>
        </authorList>
    </citation>
    <scope>NUCLEOTIDE SEQUENCE</scope>
    <source>
        <strain evidence="4">LS3</strain>
    </source>
</reference>
<dbReference type="PROSITE" id="PS50157">
    <property type="entry name" value="ZINC_FINGER_C2H2_2"/>
    <property type="match status" value="1"/>
</dbReference>
<dbReference type="SUPFAM" id="SSF57667">
    <property type="entry name" value="beta-beta-alpha zinc fingers"/>
    <property type="match status" value="1"/>
</dbReference>
<evidence type="ECO:0000313" key="4">
    <source>
        <dbReference type="EMBL" id="CDP34050.1"/>
    </source>
</evidence>
<dbReference type="Gene3D" id="3.30.160.60">
    <property type="entry name" value="Classic Zinc Finger"/>
    <property type="match status" value="1"/>
</dbReference>
<keyword evidence="1" id="KW-0862">Zinc</keyword>
<accession>A0A060SYT8</accession>
<evidence type="ECO:0000259" key="3">
    <source>
        <dbReference type="PROSITE" id="PS50157"/>
    </source>
</evidence>
<proteinExistence type="predicted"/>
<feature type="region of interest" description="Disordered" evidence="2">
    <location>
        <begin position="54"/>
        <end position="73"/>
    </location>
</feature>
<sequence>MLEQMVSFNDDIGREMYNDHWNVDLTGLFVSGMFVGDDNSPILDHAQDGTVCADSRSQESKKIPQTLQTSPSMQQDATDCSQSLCPPIDQRKQFQCLLCNRWYSNKKNLKRHEKNHSEPQFECKYNCRARFYRSDVRKKHHLACAQSTISPVHSTYTPNRRGPSECREDSDCNIIGPPG</sequence>
<reference evidence="4" key="2">
    <citation type="submission" date="2014-06" db="EMBL/GenBank/DDBJ databases">
        <title>The complete genome of Blastobotrys (Arxula) adeninivorans LS3 - a yeast of biotechnological interest.</title>
        <authorList>
            <person name="Kunze G."/>
            <person name="Gaillardin C."/>
            <person name="Czernicka M."/>
            <person name="Durrens P."/>
            <person name="Martin T."/>
            <person name="Boer E."/>
            <person name="Gabaldon T."/>
            <person name="Cruz J."/>
            <person name="Talla E."/>
            <person name="Marck C."/>
            <person name="Goffeau A."/>
            <person name="Barbe V."/>
            <person name="Baret P."/>
            <person name="Baronian K."/>
            <person name="Beier S."/>
            <person name="Bleykasten C."/>
            <person name="Bode R."/>
            <person name="Casaregola S."/>
            <person name="Despons L."/>
            <person name="Fairhead C."/>
            <person name="Giersberg M."/>
            <person name="Gierski P."/>
            <person name="Hahnel U."/>
            <person name="Hartmann A."/>
            <person name="Jankowska D."/>
            <person name="Jubin C."/>
            <person name="Jung P."/>
            <person name="Lafontaine I."/>
            <person name="Leh-Louis V."/>
            <person name="Lemaire M."/>
            <person name="Marcet-Houben M."/>
            <person name="Mascher M."/>
            <person name="Morel G."/>
            <person name="Richard G.-F."/>
            <person name="Riechen J."/>
            <person name="Sacerdot C."/>
            <person name="Sarkar A."/>
            <person name="Savel G."/>
            <person name="Schacherer J."/>
            <person name="Sherman D."/>
            <person name="Straub M.-L."/>
            <person name="Stein N."/>
            <person name="Thierry A."/>
            <person name="Trautwein-Schult A."/>
            <person name="Westhof E."/>
            <person name="Worch S."/>
            <person name="Dujon B."/>
            <person name="Souciet J.-L."/>
            <person name="Wincker P."/>
            <person name="Scholz U."/>
            <person name="Neuveglise N."/>
        </authorList>
    </citation>
    <scope>NUCLEOTIDE SEQUENCE</scope>
    <source>
        <strain evidence="4">LS3</strain>
    </source>
</reference>
<gene>
    <name evidence="4" type="ORF">GNLVRS02_ARAD1C03542g</name>
</gene>
<protein>
    <submittedName>
        <fullName evidence="4">ARAD1C03542p</fullName>
    </submittedName>
</protein>
<dbReference type="EMBL" id="HG937693">
    <property type="protein sequence ID" value="CDP34050.1"/>
    <property type="molecule type" value="Genomic_DNA"/>
</dbReference>
<dbReference type="AlphaFoldDB" id="A0A060SYT8"/>
<evidence type="ECO:0000256" key="2">
    <source>
        <dbReference type="SAM" id="MobiDB-lite"/>
    </source>
</evidence>
<dbReference type="GO" id="GO:0008270">
    <property type="term" value="F:zinc ion binding"/>
    <property type="evidence" value="ECO:0007669"/>
    <property type="project" value="UniProtKB-KW"/>
</dbReference>
<dbReference type="SMART" id="SM00355">
    <property type="entry name" value="ZnF_C2H2"/>
    <property type="match status" value="1"/>
</dbReference>
<feature type="domain" description="C2H2-type" evidence="3">
    <location>
        <begin position="94"/>
        <end position="121"/>
    </location>
</feature>
<dbReference type="InterPro" id="IPR013087">
    <property type="entry name" value="Znf_C2H2_type"/>
</dbReference>
<keyword evidence="1" id="KW-0863">Zinc-finger</keyword>
<evidence type="ECO:0000256" key="1">
    <source>
        <dbReference type="PROSITE-ProRule" id="PRU00042"/>
    </source>
</evidence>
<dbReference type="PROSITE" id="PS00028">
    <property type="entry name" value="ZINC_FINGER_C2H2_1"/>
    <property type="match status" value="1"/>
</dbReference>
<feature type="compositionally biased region" description="Polar residues" evidence="2">
    <location>
        <begin position="63"/>
        <end position="73"/>
    </location>
</feature>
<organism evidence="4">
    <name type="scientific">Blastobotrys adeninivorans</name>
    <name type="common">Yeast</name>
    <name type="synonym">Arxula adeninivorans</name>
    <dbReference type="NCBI Taxonomy" id="409370"/>
    <lineage>
        <taxon>Eukaryota</taxon>
        <taxon>Fungi</taxon>
        <taxon>Dikarya</taxon>
        <taxon>Ascomycota</taxon>
        <taxon>Saccharomycotina</taxon>
        <taxon>Dipodascomycetes</taxon>
        <taxon>Dipodascales</taxon>
        <taxon>Trichomonascaceae</taxon>
        <taxon>Blastobotrys</taxon>
    </lineage>
</organism>